<sequence>MGWWRTSEAPLPAGGTEPTAPASRPGEHAAEPSQIYSILLEASSRPEPLVVPFSTLLVSSAMTLGFVSGFANGARHTALVFLAENAHRRPETVQGWYFYNKTKYYRMILGGFRRGGQTGLQLAGWVGGWCLLDILTESVRSYVAEKRGEERPPHTSLDRHGLGHWFDGAVAGVSTGLISAVGFRVSAPTVPRMVLLGALAGGTTGALRDLRNALLYSNDIHPF</sequence>
<protein>
    <submittedName>
        <fullName evidence="2">Uncharacterized protein</fullName>
    </submittedName>
</protein>
<dbReference type="AlphaFoldDB" id="A0A1M8A5M9"/>
<proteinExistence type="predicted"/>
<evidence type="ECO:0000313" key="3">
    <source>
        <dbReference type="Proteomes" id="UP000186303"/>
    </source>
</evidence>
<dbReference type="STRING" id="1230383.A0A1M8A5M9"/>
<reference evidence="3" key="1">
    <citation type="journal article" date="2017" name="Nucleic Acids Res.">
        <title>Proteogenomics produces comprehensive and highly accurate protein-coding gene annotation in a complete genome assembly of Malassezia sympodialis.</title>
        <authorList>
            <person name="Zhu Y."/>
            <person name="Engstroem P.G."/>
            <person name="Tellgren-Roth C."/>
            <person name="Baudo C.D."/>
            <person name="Kennell J.C."/>
            <person name="Sun S."/>
            <person name="Billmyre R.B."/>
            <person name="Schroeder M.S."/>
            <person name="Andersson A."/>
            <person name="Holm T."/>
            <person name="Sigurgeirsson B."/>
            <person name="Wu G."/>
            <person name="Sankaranarayanan S.R."/>
            <person name="Siddharthan R."/>
            <person name="Sanyal K."/>
            <person name="Lundeberg J."/>
            <person name="Nystedt B."/>
            <person name="Boekhout T."/>
            <person name="Dawson T.L. Jr."/>
            <person name="Heitman J."/>
            <person name="Scheynius A."/>
            <person name="Lehtioe J."/>
        </authorList>
    </citation>
    <scope>NUCLEOTIDE SEQUENCE [LARGE SCALE GENOMIC DNA]</scope>
    <source>
        <strain evidence="3">ATCC 42132</strain>
    </source>
</reference>
<dbReference type="PANTHER" id="PTHR37852:SF1">
    <property type="entry name" value="HIG1 DOMAIN-CONTAINING PROTEIN"/>
    <property type="match status" value="1"/>
</dbReference>
<name>A0A1M8A5M9_MALS4</name>
<feature type="region of interest" description="Disordered" evidence="1">
    <location>
        <begin position="1"/>
        <end position="28"/>
    </location>
</feature>
<evidence type="ECO:0000256" key="1">
    <source>
        <dbReference type="SAM" id="MobiDB-lite"/>
    </source>
</evidence>
<evidence type="ECO:0000313" key="2">
    <source>
        <dbReference type="EMBL" id="SHO77708.1"/>
    </source>
</evidence>
<dbReference type="Proteomes" id="UP000186303">
    <property type="component" value="Chromosome 3"/>
</dbReference>
<keyword evidence="3" id="KW-1185">Reference proteome</keyword>
<dbReference type="OrthoDB" id="5584028at2759"/>
<dbReference type="PANTHER" id="PTHR37852">
    <property type="entry name" value="YALI0B21208P"/>
    <property type="match status" value="1"/>
</dbReference>
<dbReference type="EMBL" id="LT671823">
    <property type="protein sequence ID" value="SHO77708.1"/>
    <property type="molecule type" value="Genomic_DNA"/>
</dbReference>
<gene>
    <name evidence="2" type="ORF">MSYG_2050</name>
</gene>
<organism evidence="2 3">
    <name type="scientific">Malassezia sympodialis (strain ATCC 42132)</name>
    <name type="common">Atopic eczema-associated yeast</name>
    <dbReference type="NCBI Taxonomy" id="1230383"/>
    <lineage>
        <taxon>Eukaryota</taxon>
        <taxon>Fungi</taxon>
        <taxon>Dikarya</taxon>
        <taxon>Basidiomycota</taxon>
        <taxon>Ustilaginomycotina</taxon>
        <taxon>Malasseziomycetes</taxon>
        <taxon>Malasseziales</taxon>
        <taxon>Malasseziaceae</taxon>
        <taxon>Malassezia</taxon>
    </lineage>
</organism>
<accession>A0A1M8A5M9</accession>
<dbReference type="VEuPathDB" id="FungiDB:MSYG_2050"/>